<organism evidence="7 8">
    <name type="scientific">Acetoanaerobium noterae</name>
    <dbReference type="NCBI Taxonomy" id="745369"/>
    <lineage>
        <taxon>Bacteria</taxon>
        <taxon>Bacillati</taxon>
        <taxon>Bacillota</taxon>
        <taxon>Clostridia</taxon>
        <taxon>Peptostreptococcales</taxon>
        <taxon>Filifactoraceae</taxon>
        <taxon>Acetoanaerobium</taxon>
    </lineage>
</organism>
<keyword evidence="3 4" id="KW-0326">Glycosidase</keyword>
<evidence type="ECO:0000313" key="7">
    <source>
        <dbReference type="EMBL" id="SKB44586.1"/>
    </source>
</evidence>
<dbReference type="Proteomes" id="UP000243406">
    <property type="component" value="Unassembled WGS sequence"/>
</dbReference>
<evidence type="ECO:0000256" key="1">
    <source>
        <dbReference type="ARBA" id="ARBA00007754"/>
    </source>
</evidence>
<protein>
    <submittedName>
        <fullName evidence="7">Glycosyl hydrolase family 26</fullName>
    </submittedName>
</protein>
<keyword evidence="5" id="KW-0732">Signal</keyword>
<dbReference type="Pfam" id="PF02156">
    <property type="entry name" value="Glyco_hydro_26"/>
    <property type="match status" value="1"/>
</dbReference>
<evidence type="ECO:0000259" key="6">
    <source>
        <dbReference type="PROSITE" id="PS51764"/>
    </source>
</evidence>
<dbReference type="Gene3D" id="3.20.20.80">
    <property type="entry name" value="Glycosidases"/>
    <property type="match status" value="1"/>
</dbReference>
<dbReference type="InterPro" id="IPR000805">
    <property type="entry name" value="Glyco_hydro_26"/>
</dbReference>
<proteinExistence type="inferred from homology"/>
<feature type="active site" description="Nucleophile" evidence="4">
    <location>
        <position position="433"/>
    </location>
</feature>
<dbReference type="GO" id="GO:0016985">
    <property type="term" value="F:mannan endo-1,4-beta-mannosidase activity"/>
    <property type="evidence" value="ECO:0007669"/>
    <property type="project" value="InterPro"/>
</dbReference>
<gene>
    <name evidence="7" type="ORF">SAMN02745120_1503</name>
</gene>
<keyword evidence="2 4" id="KW-0378">Hydrolase</keyword>
<feature type="chain" id="PRO_5013092183" evidence="5">
    <location>
        <begin position="26"/>
        <end position="502"/>
    </location>
</feature>
<keyword evidence="8" id="KW-1185">Reference proteome</keyword>
<dbReference type="PANTHER" id="PTHR40079:SF4">
    <property type="entry name" value="GH26 DOMAIN-CONTAINING PROTEIN-RELATED"/>
    <property type="match status" value="1"/>
</dbReference>
<feature type="domain" description="GH26" evidence="6">
    <location>
        <begin position="199"/>
        <end position="493"/>
    </location>
</feature>
<dbReference type="PROSITE" id="PS51764">
    <property type="entry name" value="GH26"/>
    <property type="match status" value="1"/>
</dbReference>
<dbReference type="GO" id="GO:0006080">
    <property type="term" value="P:substituted mannan metabolic process"/>
    <property type="evidence" value="ECO:0007669"/>
    <property type="project" value="InterPro"/>
</dbReference>
<accession>A0A1T5BBF0</accession>
<dbReference type="RefSeq" id="WP_079589384.1">
    <property type="nucleotide sequence ID" value="NZ_FUYN01000003.1"/>
</dbReference>
<evidence type="ECO:0000256" key="4">
    <source>
        <dbReference type="PROSITE-ProRule" id="PRU01100"/>
    </source>
</evidence>
<evidence type="ECO:0000256" key="5">
    <source>
        <dbReference type="SAM" id="SignalP"/>
    </source>
</evidence>
<feature type="signal peptide" evidence="5">
    <location>
        <begin position="1"/>
        <end position="25"/>
    </location>
</feature>
<comment type="similarity">
    <text evidence="1 4">Belongs to the glycosyl hydrolase 26 family.</text>
</comment>
<dbReference type="EMBL" id="FUYN01000003">
    <property type="protein sequence ID" value="SKB44586.1"/>
    <property type="molecule type" value="Genomic_DNA"/>
</dbReference>
<dbReference type="PANTHER" id="PTHR40079">
    <property type="entry name" value="MANNAN ENDO-1,4-BETA-MANNOSIDASE E-RELATED"/>
    <property type="match status" value="1"/>
</dbReference>
<dbReference type="OrthoDB" id="9802773at2"/>
<evidence type="ECO:0000256" key="2">
    <source>
        <dbReference type="ARBA" id="ARBA00022801"/>
    </source>
</evidence>
<name>A0A1T5BBF0_9FIRM</name>
<dbReference type="AlphaFoldDB" id="A0A1T5BBF0"/>
<dbReference type="InterPro" id="IPR017853">
    <property type="entry name" value="GH"/>
</dbReference>
<evidence type="ECO:0000256" key="3">
    <source>
        <dbReference type="ARBA" id="ARBA00023295"/>
    </source>
</evidence>
<dbReference type="InterPro" id="IPR022790">
    <property type="entry name" value="GH26_dom"/>
</dbReference>
<dbReference type="SUPFAM" id="SSF51445">
    <property type="entry name" value="(Trans)glycosidases"/>
    <property type="match status" value="1"/>
</dbReference>
<feature type="active site" description="Proton donor" evidence="4">
    <location>
        <position position="320"/>
    </location>
</feature>
<sequence length="502" mass="58493">MKKKLTLLGLALILGLTLLPIEASAESASTVVSLNEYTNQYENYALGYSLHVYQDMKIDESAMDIRTRFVNADTTIDVYYDDFTNELDSFATYKNYGNKSLYNNPLFSVSKSRDIKVSGIKSHLIYYTRPKLSKIKNDKNYYACVEIPRTNKKVYTIIMKSSKPISDFEAIASTFKLTSSSSAMPAYKATKTITRPMSKEAKEFYDETFAQKSNLKFGIFEPTAPYDFSYLKQLQTKLDYDFPVIVRYQHMDEKFPKNEMLTAKLNNKVVELTMQTTKEQGSQEDITYKILNGEYDQYFITYANDLKSINYPVLFRLNNEMNGDWCKYSAYHYGKDADLYVELYRYIYDLFKVNGVDNAIFVWNPNERSFPNFAWNHYMSYYPGDEYVDVVGLTGYNTGNYYKGESWRSFERIYDEIYYEYANRFSQPLMITEFGSSSHGGDKPAWIQDMFTKIHKYDRIKLAVWWSGVDWDTKGNPARIYKIDESASVIEAVKNGLTRIKK</sequence>
<reference evidence="8" key="1">
    <citation type="submission" date="2017-02" db="EMBL/GenBank/DDBJ databases">
        <authorList>
            <person name="Varghese N."/>
            <person name="Submissions S."/>
        </authorList>
    </citation>
    <scope>NUCLEOTIDE SEQUENCE [LARGE SCALE GENOMIC DNA]</scope>
    <source>
        <strain evidence="8">ATCC 35199</strain>
    </source>
</reference>
<evidence type="ECO:0000313" key="8">
    <source>
        <dbReference type="Proteomes" id="UP000243406"/>
    </source>
</evidence>